<keyword evidence="1" id="KW-0732">Signal</keyword>
<organism evidence="2 3">
    <name type="scientific">Populus alba x Populus x berolinensis</name>
    <dbReference type="NCBI Taxonomy" id="444605"/>
    <lineage>
        <taxon>Eukaryota</taxon>
        <taxon>Viridiplantae</taxon>
        <taxon>Streptophyta</taxon>
        <taxon>Embryophyta</taxon>
        <taxon>Tracheophyta</taxon>
        <taxon>Spermatophyta</taxon>
        <taxon>Magnoliopsida</taxon>
        <taxon>eudicotyledons</taxon>
        <taxon>Gunneridae</taxon>
        <taxon>Pentapetalae</taxon>
        <taxon>rosids</taxon>
        <taxon>fabids</taxon>
        <taxon>Malpighiales</taxon>
        <taxon>Salicaceae</taxon>
        <taxon>Saliceae</taxon>
        <taxon>Populus</taxon>
    </lineage>
</organism>
<dbReference type="Proteomes" id="UP001164929">
    <property type="component" value="Chromosome 8"/>
</dbReference>
<gene>
    <name evidence="2" type="ORF">NC653_020409</name>
</gene>
<evidence type="ECO:0000313" key="2">
    <source>
        <dbReference type="EMBL" id="KAJ6987170.1"/>
    </source>
</evidence>
<accession>A0AAD6QDR6</accession>
<sequence>MHLTLFILGRATGVYLVRLLHWTDSSLYRGCSCIVNQSRLWFVYGNFQQSKAKSRLVFKNDSGCSAIKWCILCTLISSGCHIISASLGIGLRLPKRLLGYTPLSTFSGLSSPERNLRSLPFAIFSS</sequence>
<comment type="caution">
    <text evidence="2">The sequence shown here is derived from an EMBL/GenBank/DDBJ whole genome shotgun (WGS) entry which is preliminary data.</text>
</comment>
<name>A0AAD6QDR6_9ROSI</name>
<evidence type="ECO:0000313" key="3">
    <source>
        <dbReference type="Proteomes" id="UP001164929"/>
    </source>
</evidence>
<dbReference type="EMBL" id="JAQIZT010000008">
    <property type="protein sequence ID" value="KAJ6987170.1"/>
    <property type="molecule type" value="Genomic_DNA"/>
</dbReference>
<feature type="signal peptide" evidence="1">
    <location>
        <begin position="1"/>
        <end position="16"/>
    </location>
</feature>
<proteinExistence type="predicted"/>
<evidence type="ECO:0000256" key="1">
    <source>
        <dbReference type="SAM" id="SignalP"/>
    </source>
</evidence>
<evidence type="ECO:0008006" key="4">
    <source>
        <dbReference type="Google" id="ProtNLM"/>
    </source>
</evidence>
<protein>
    <recommendedName>
        <fullName evidence="4">Secreted protein</fullName>
    </recommendedName>
</protein>
<feature type="chain" id="PRO_5042208346" description="Secreted protein" evidence="1">
    <location>
        <begin position="17"/>
        <end position="126"/>
    </location>
</feature>
<dbReference type="AlphaFoldDB" id="A0AAD6QDR6"/>
<reference evidence="2" key="1">
    <citation type="journal article" date="2023" name="Mol. Ecol. Resour.">
        <title>Chromosome-level genome assembly of a triploid poplar Populus alba 'Berolinensis'.</title>
        <authorList>
            <person name="Chen S."/>
            <person name="Yu Y."/>
            <person name="Wang X."/>
            <person name="Wang S."/>
            <person name="Zhang T."/>
            <person name="Zhou Y."/>
            <person name="He R."/>
            <person name="Meng N."/>
            <person name="Wang Y."/>
            <person name="Liu W."/>
            <person name="Liu Z."/>
            <person name="Liu J."/>
            <person name="Guo Q."/>
            <person name="Huang H."/>
            <person name="Sederoff R.R."/>
            <person name="Wang G."/>
            <person name="Qu G."/>
            <person name="Chen S."/>
        </authorList>
    </citation>
    <scope>NUCLEOTIDE SEQUENCE</scope>
    <source>
        <strain evidence="2">SC-2020</strain>
    </source>
</reference>
<keyword evidence="3" id="KW-1185">Reference proteome</keyword>